<reference evidence="2" key="1">
    <citation type="submission" date="2016-10" db="EMBL/GenBank/DDBJ databases">
        <authorList>
            <person name="Varghese N."/>
            <person name="Submissions S."/>
        </authorList>
    </citation>
    <scope>NUCLEOTIDE SEQUENCE [LARGE SCALE GENOMIC DNA]</scope>
    <source>
        <strain evidence="2">SP</strain>
    </source>
</reference>
<evidence type="ECO:0000313" key="1">
    <source>
        <dbReference type="EMBL" id="SDY14558.1"/>
    </source>
</evidence>
<proteinExistence type="predicted"/>
<dbReference type="EMBL" id="FNPI01000001">
    <property type="protein sequence ID" value="SDY14558.1"/>
    <property type="molecule type" value="Genomic_DNA"/>
</dbReference>
<dbReference type="PROSITE" id="PS51257">
    <property type="entry name" value="PROKAR_LIPOPROTEIN"/>
    <property type="match status" value="1"/>
</dbReference>
<organism evidence="1 2">
    <name type="scientific">Evansella caseinilytica</name>
    <dbReference type="NCBI Taxonomy" id="1503961"/>
    <lineage>
        <taxon>Bacteria</taxon>
        <taxon>Bacillati</taxon>
        <taxon>Bacillota</taxon>
        <taxon>Bacilli</taxon>
        <taxon>Bacillales</taxon>
        <taxon>Bacillaceae</taxon>
        <taxon>Evansella</taxon>
    </lineage>
</organism>
<name>A0A1H3HIC2_9BACI</name>
<accession>A0A1H3HIC2</accession>
<protein>
    <submittedName>
        <fullName evidence="1">Uncharacterized protein</fullName>
    </submittedName>
</protein>
<gene>
    <name evidence="1" type="ORF">SAMN05421736_101491</name>
</gene>
<dbReference type="AlphaFoldDB" id="A0A1H3HIC2"/>
<dbReference type="OrthoDB" id="2085435at2"/>
<dbReference type="Proteomes" id="UP000198935">
    <property type="component" value="Unassembled WGS sequence"/>
</dbReference>
<sequence>MRNKRLYITGIIVIAFFLVACIHNEDPNKYISEIYCIVLDTLMEESQQLNKEMAFIAVDMTQVEELNEQENGEITTYLEDKYGVEVMLATYEELTDQGLYDPETSALDGVLLKINKIHSKTNHAVIEAEKYRAGDGAIGMEYTIHYKSRTWQVKEASMIWIS</sequence>
<keyword evidence="2" id="KW-1185">Reference proteome</keyword>
<evidence type="ECO:0000313" key="2">
    <source>
        <dbReference type="Proteomes" id="UP000198935"/>
    </source>
</evidence>